<keyword evidence="4" id="KW-1185">Reference proteome</keyword>
<dbReference type="GO" id="GO:0031416">
    <property type="term" value="C:NatB complex"/>
    <property type="evidence" value="ECO:0007669"/>
    <property type="project" value="TreeGrafter"/>
</dbReference>
<feature type="region of interest" description="Disordered" evidence="2">
    <location>
        <begin position="873"/>
        <end position="898"/>
    </location>
</feature>
<gene>
    <name evidence="3" type="ORF">Rsub_06174</name>
</gene>
<dbReference type="Proteomes" id="UP000247498">
    <property type="component" value="Unassembled WGS sequence"/>
</dbReference>
<comment type="similarity">
    <text evidence="1">Belongs to the MDM20/NAA25 family.</text>
</comment>
<dbReference type="Gene3D" id="1.25.40.1040">
    <property type="match status" value="1"/>
</dbReference>
<sequence>MAASETLERKLRQIYDAFDSRNWKLALKLSTAGVQKHPEHHNMRALRAVALERTGRADEALKAAEEVLACAPVDEGVYHTLTYVLRPTGRLGDLTAAYEKAVAKAPQSAELLTGLFGCYVRDFSFVKQQQAALKLQKSFPSERHQWWVVDSILLQAHAAADASRLGAGAAAAAAAAPAAGALGADRLLQLAESMAARLVAQRNGAIQGVEALDLYLGILYTQGKVADALALLDGPLGGAFRMAAERRHARAALLSALGRAREAAALYEEAVREQPDDWTALQLYLDCLLPPDCSSRTALPAGFLDVAKALGAPAAPAAVAAEAAGGEAGAAGGGGGGDAVGEALAEAGAFLDSLPTEPPPPPSPTAADGEGGGADGGDKPPRPRRGAPPVLRGPVLARVELAARRARLGLAPTRAVAEAVLACYDSLGHLLSCAMDLRAYVSALPAPDAAWLASELASRLSALASAAEDEAAAAAATDGRASAEALVVLRRRVCALQLQEELAASAAPGPFPDCDAPEAAPAAATEAAAAGGCPHEARAAELAELFADVLPLSKELDERERGPADELLPLAAASLMRAARRGRRAGAAPPPRLAPLLRAAAVLEAGAVGRPFSADCRLGLTALYGLLGAPSVAAGHFAKADAKHIQLDSLASHHLLPVALGLGADRVSGPLLAATRALFEDHARDAGDTLMQAYNQDTHTKVLEFVLFKERLERAHSYALARAEAAVRSLRQQLSGGGGGSGAGSGSGGGAAHGAAASGAAAQQAGPAGAAAAAAAALPLSQLAAPAWGAMRFNADLQTRPPWLPPAACAPHLAVMRWWEGGESAADAGRPWWRCVRAAESACEPAERMRAAQRDGALARWLLPHLLAAALAAAQPQPQPQPQPRPQPPADAAADGAEGGLEASLPALLPRFAAALGVPPDGIGPELAAAFGKSGGGGGGAVPASRQLLLLELALFSAAEAVARLLSALQQPGGGAGLEAAASDAAARGAALAAALSAVGGLAAARLEPGACCCGLVRGDALSLAALLSGESCLWVVACLEAWSRAVKALKRKTAKKPAATAAAPPPPLAHPSVAPALASLAAAAAAAAAALGALSSAAKAAAARQGESAAEGDLLSLLDPSGDDLMRRLVGWEARLSVQHVAKGLLDDQRAALQGAAAAAAALQARAAAVAW</sequence>
<evidence type="ECO:0008006" key="5">
    <source>
        <dbReference type="Google" id="ProtNLM"/>
    </source>
</evidence>
<protein>
    <recommendedName>
        <fullName evidence="5">N-alpha-acetyltransferase auxiliary subunit</fullName>
    </recommendedName>
</protein>
<accession>A0A2V0P9Z7</accession>
<feature type="compositionally biased region" description="Pro residues" evidence="2">
    <location>
        <begin position="877"/>
        <end position="889"/>
    </location>
</feature>
<evidence type="ECO:0000313" key="4">
    <source>
        <dbReference type="Proteomes" id="UP000247498"/>
    </source>
</evidence>
<dbReference type="Pfam" id="PF09797">
    <property type="entry name" value="NatB_MDM20"/>
    <property type="match status" value="1"/>
</dbReference>
<dbReference type="InterPro" id="IPR019183">
    <property type="entry name" value="NAA25_NatB_aux_su"/>
</dbReference>
<dbReference type="PANTHER" id="PTHR22767">
    <property type="entry name" value="N-TERMINAL ACETYLTRANSFERASE-RELATED"/>
    <property type="match status" value="1"/>
</dbReference>
<dbReference type="InterPro" id="IPR011990">
    <property type="entry name" value="TPR-like_helical_dom_sf"/>
</dbReference>
<evidence type="ECO:0000256" key="2">
    <source>
        <dbReference type="SAM" id="MobiDB-lite"/>
    </source>
</evidence>
<dbReference type="FunCoup" id="A0A2V0P9Z7">
    <property type="interactions" value="2158"/>
</dbReference>
<proteinExistence type="inferred from homology"/>
<feature type="compositionally biased region" description="Gly residues" evidence="2">
    <location>
        <begin position="735"/>
        <end position="752"/>
    </location>
</feature>
<evidence type="ECO:0000313" key="3">
    <source>
        <dbReference type="EMBL" id="GBF93925.1"/>
    </source>
</evidence>
<name>A0A2V0P9Z7_9CHLO</name>
<dbReference type="PANTHER" id="PTHR22767:SF3">
    <property type="entry name" value="N-ALPHA-ACETYLTRANSFERASE 25, NATB AUXILIARY SUBUNIT"/>
    <property type="match status" value="1"/>
</dbReference>
<feature type="region of interest" description="Disordered" evidence="2">
    <location>
        <begin position="351"/>
        <end position="391"/>
    </location>
</feature>
<feature type="region of interest" description="Disordered" evidence="2">
    <location>
        <begin position="733"/>
        <end position="754"/>
    </location>
</feature>
<reference evidence="3 4" key="1">
    <citation type="journal article" date="2018" name="Sci. Rep.">
        <title>Raphidocelis subcapitata (=Pseudokirchneriella subcapitata) provides an insight into genome evolution and environmental adaptations in the Sphaeropleales.</title>
        <authorList>
            <person name="Suzuki S."/>
            <person name="Yamaguchi H."/>
            <person name="Nakajima N."/>
            <person name="Kawachi M."/>
        </authorList>
    </citation>
    <scope>NUCLEOTIDE SEQUENCE [LARGE SCALE GENOMIC DNA]</scope>
    <source>
        <strain evidence="3 4">NIES-35</strain>
    </source>
</reference>
<dbReference type="InParanoid" id="A0A2V0P9Z7"/>
<organism evidence="3 4">
    <name type="scientific">Raphidocelis subcapitata</name>
    <dbReference type="NCBI Taxonomy" id="307507"/>
    <lineage>
        <taxon>Eukaryota</taxon>
        <taxon>Viridiplantae</taxon>
        <taxon>Chlorophyta</taxon>
        <taxon>core chlorophytes</taxon>
        <taxon>Chlorophyceae</taxon>
        <taxon>CS clade</taxon>
        <taxon>Sphaeropleales</taxon>
        <taxon>Selenastraceae</taxon>
        <taxon>Raphidocelis</taxon>
    </lineage>
</organism>
<dbReference type="AlphaFoldDB" id="A0A2V0P9Z7"/>
<dbReference type="InterPro" id="IPR019734">
    <property type="entry name" value="TPR_rpt"/>
</dbReference>
<dbReference type="SMART" id="SM00028">
    <property type="entry name" value="TPR"/>
    <property type="match status" value="2"/>
</dbReference>
<dbReference type="SUPFAM" id="SSF48452">
    <property type="entry name" value="TPR-like"/>
    <property type="match status" value="1"/>
</dbReference>
<dbReference type="EMBL" id="BDRX01000046">
    <property type="protein sequence ID" value="GBF93925.1"/>
    <property type="molecule type" value="Genomic_DNA"/>
</dbReference>
<dbReference type="OrthoDB" id="1874341at2759"/>
<dbReference type="STRING" id="307507.A0A2V0P9Z7"/>
<evidence type="ECO:0000256" key="1">
    <source>
        <dbReference type="ARBA" id="ARBA00006298"/>
    </source>
</evidence>
<comment type="caution">
    <text evidence="3">The sequence shown here is derived from an EMBL/GenBank/DDBJ whole genome shotgun (WGS) entry which is preliminary data.</text>
</comment>